<proteinExistence type="predicted"/>
<dbReference type="NCBIfam" id="TIGR00097">
    <property type="entry name" value="HMP-P_kinase"/>
    <property type="match status" value="1"/>
</dbReference>
<dbReference type="InterPro" id="IPR004399">
    <property type="entry name" value="HMP/HMP-P_kinase_dom"/>
</dbReference>
<dbReference type="InterPro" id="IPR013749">
    <property type="entry name" value="PM/HMP-P_kinase-1"/>
</dbReference>
<dbReference type="InterPro" id="IPR029056">
    <property type="entry name" value="Ribokinase-like"/>
</dbReference>
<evidence type="ECO:0000256" key="2">
    <source>
        <dbReference type="ARBA" id="ARBA00012135"/>
    </source>
</evidence>
<evidence type="ECO:0000313" key="8">
    <source>
        <dbReference type="EMBL" id="HEW45362.1"/>
    </source>
</evidence>
<evidence type="ECO:0000259" key="7">
    <source>
        <dbReference type="Pfam" id="PF08543"/>
    </source>
</evidence>
<gene>
    <name evidence="8" type="primary">thiD</name>
    <name evidence="8" type="ORF">ENO47_01630</name>
</gene>
<name>A0A7C2V4D9_9AQUI</name>
<comment type="pathway">
    <text evidence="1">Cofactor biosynthesis; thiamine diphosphate biosynthesis.</text>
</comment>
<dbReference type="EMBL" id="DSFP01000022">
    <property type="protein sequence ID" value="HEW45362.1"/>
    <property type="molecule type" value="Genomic_DNA"/>
</dbReference>
<accession>A0A7C2V4D9</accession>
<evidence type="ECO:0000256" key="5">
    <source>
        <dbReference type="ARBA" id="ARBA00022777"/>
    </source>
</evidence>
<evidence type="ECO:0000256" key="1">
    <source>
        <dbReference type="ARBA" id="ARBA00004948"/>
    </source>
</evidence>
<dbReference type="FunFam" id="3.40.1190.20:FF:000003">
    <property type="entry name" value="Phosphomethylpyrimidine kinase ThiD"/>
    <property type="match status" value="1"/>
</dbReference>
<dbReference type="EC" id="2.7.1.49" evidence="2"/>
<dbReference type="CDD" id="cd01169">
    <property type="entry name" value="HMPP_kinase"/>
    <property type="match status" value="1"/>
</dbReference>
<dbReference type="GO" id="GO:0009228">
    <property type="term" value="P:thiamine biosynthetic process"/>
    <property type="evidence" value="ECO:0007669"/>
    <property type="project" value="InterPro"/>
</dbReference>
<comment type="caution">
    <text evidence="8">The sequence shown here is derived from an EMBL/GenBank/DDBJ whole genome shotgun (WGS) entry which is preliminary data.</text>
</comment>
<protein>
    <recommendedName>
        <fullName evidence="2">hydroxymethylpyrimidine kinase</fullName>
        <ecNumber evidence="2">2.7.1.49</ecNumber>
    </recommendedName>
</protein>
<dbReference type="Gene3D" id="3.40.1190.20">
    <property type="match status" value="1"/>
</dbReference>
<organism evidence="8">
    <name type="scientific">Hydrogenobacter sp</name>
    <dbReference type="NCBI Taxonomy" id="2152829"/>
    <lineage>
        <taxon>Bacteria</taxon>
        <taxon>Pseudomonadati</taxon>
        <taxon>Aquificota</taxon>
        <taxon>Aquificia</taxon>
        <taxon>Aquificales</taxon>
        <taxon>Aquificaceae</taxon>
        <taxon>Hydrogenobacter</taxon>
    </lineage>
</organism>
<dbReference type="GO" id="GO:0005829">
    <property type="term" value="C:cytosol"/>
    <property type="evidence" value="ECO:0007669"/>
    <property type="project" value="TreeGrafter"/>
</dbReference>
<dbReference type="GO" id="GO:0008902">
    <property type="term" value="F:hydroxymethylpyrimidine kinase activity"/>
    <property type="evidence" value="ECO:0007669"/>
    <property type="project" value="UniProtKB-EC"/>
</dbReference>
<evidence type="ECO:0000256" key="4">
    <source>
        <dbReference type="ARBA" id="ARBA00022741"/>
    </source>
</evidence>
<dbReference type="AlphaFoldDB" id="A0A7C2V4D9"/>
<sequence length="266" mass="29109">MIPRTLTIAGSDSGGGAGIQADLKTFTALGVYGMSAITSITVQNTVGVYNVLDLPPQMVYDQIRVVAEDIGVDACKTGMLSNEEIIKAVAKAIKEFKLEKFVLDPVMRAKSGDTLLKESSKEALIKELIPLALVITPNIPEAEELCGFEIKGLEDMERACKKIYSLGCSAVVLKGGHMQYEDMIDIFYDGKSFEYLKGKWVKTKNTHGTGCTFSSAITSYLAKGYNLIDSVKKAKEYIQGAIENSLPLGKGHGPLNHFWLFYSFKR</sequence>
<dbReference type="GO" id="GO:0008972">
    <property type="term" value="F:phosphomethylpyrimidine kinase activity"/>
    <property type="evidence" value="ECO:0007669"/>
    <property type="project" value="InterPro"/>
</dbReference>
<dbReference type="PANTHER" id="PTHR20858">
    <property type="entry name" value="PHOSPHOMETHYLPYRIMIDINE KINASE"/>
    <property type="match status" value="1"/>
</dbReference>
<evidence type="ECO:0000256" key="6">
    <source>
        <dbReference type="ARBA" id="ARBA00022840"/>
    </source>
</evidence>
<dbReference type="Pfam" id="PF08543">
    <property type="entry name" value="Phos_pyr_kin"/>
    <property type="match status" value="1"/>
</dbReference>
<evidence type="ECO:0000256" key="3">
    <source>
        <dbReference type="ARBA" id="ARBA00022679"/>
    </source>
</evidence>
<keyword evidence="3 8" id="KW-0808">Transferase</keyword>
<keyword evidence="6" id="KW-0067">ATP-binding</keyword>
<keyword evidence="5 8" id="KW-0418">Kinase</keyword>
<feature type="domain" description="Pyridoxamine kinase/Phosphomethylpyrimidine kinase" evidence="7">
    <location>
        <begin position="12"/>
        <end position="256"/>
    </location>
</feature>
<reference evidence="8" key="1">
    <citation type="journal article" date="2020" name="mSystems">
        <title>Genome- and Community-Level Interaction Insights into Carbon Utilization and Element Cycling Functions of Hydrothermarchaeota in Hydrothermal Sediment.</title>
        <authorList>
            <person name="Zhou Z."/>
            <person name="Liu Y."/>
            <person name="Xu W."/>
            <person name="Pan J."/>
            <person name="Luo Z.H."/>
            <person name="Li M."/>
        </authorList>
    </citation>
    <scope>NUCLEOTIDE SEQUENCE [LARGE SCALE GENOMIC DNA]</scope>
    <source>
        <strain evidence="8">SpSt-132</strain>
    </source>
</reference>
<dbReference type="PANTHER" id="PTHR20858:SF17">
    <property type="entry name" value="HYDROXYMETHYLPYRIMIDINE_PHOSPHOMETHYLPYRIMIDINE KINASE THI20-RELATED"/>
    <property type="match status" value="1"/>
</dbReference>
<dbReference type="GO" id="GO:0005524">
    <property type="term" value="F:ATP binding"/>
    <property type="evidence" value="ECO:0007669"/>
    <property type="project" value="UniProtKB-KW"/>
</dbReference>
<dbReference type="SUPFAM" id="SSF53613">
    <property type="entry name" value="Ribokinase-like"/>
    <property type="match status" value="1"/>
</dbReference>
<keyword evidence="4" id="KW-0547">Nucleotide-binding</keyword>